<dbReference type="AlphaFoldDB" id="A0A0G4K6K2"/>
<dbReference type="Pfam" id="PF11738">
    <property type="entry name" value="DUF3298"/>
    <property type="match status" value="1"/>
</dbReference>
<feature type="signal peptide" evidence="1">
    <location>
        <begin position="1"/>
        <end position="24"/>
    </location>
</feature>
<sequence length="379" mass="42333">MKAIFLTALCTLFVFVSCGNSNNAKQETATENNTAEVKPLQLSENEKANNYEVVYLVADTGEYINSEIAQNESGNFGVVYYRDINQNLNTFNVTRAGELDEGNISATSYDNKTLEGNFPSIAYPFVATIDGKEMTFKTGKTSITGARIIEYAYSNVSPESSTNGQRFFQFKTAIFALNNDSKSASIDKINLDINKDFGITDASTFNDLGKLLTAQTIVSNKMTPIYDEWVKSDYISHIENYSSQFGIDYLSKKVVSINKLVYEYTGGAHGNYATVNSVYSLEDGSKLKIEDLITDLKNPELLKLVKDKLVNLEGRDANSYIGLDELTLENNNFYLTSKGLVFTWGIYEIGPYAIGETRVLIPIKEITPYLKDKYKTIFE</sequence>
<keyword evidence="3" id="KW-0808">Transferase</keyword>
<dbReference type="Proteomes" id="UP000043763">
    <property type="component" value="Unassembled WGS sequence"/>
</dbReference>
<dbReference type="InterPro" id="IPR037126">
    <property type="entry name" value="PdaC/RsiV-like_sf"/>
</dbReference>
<keyword evidence="4" id="KW-1185">Reference proteome</keyword>
<protein>
    <submittedName>
        <fullName evidence="3">Sulfurtransferase</fullName>
    </submittedName>
</protein>
<organism evidence="3 4">
    <name type="scientific">Brachyspira suanatina</name>
    <dbReference type="NCBI Taxonomy" id="381802"/>
    <lineage>
        <taxon>Bacteria</taxon>
        <taxon>Pseudomonadati</taxon>
        <taxon>Spirochaetota</taxon>
        <taxon>Spirochaetia</taxon>
        <taxon>Brachyspirales</taxon>
        <taxon>Brachyspiraceae</taxon>
        <taxon>Brachyspira</taxon>
    </lineage>
</organism>
<accession>A0A0G4K6K2</accession>
<dbReference type="OrthoDB" id="5637at2"/>
<dbReference type="Gene3D" id="3.90.640.20">
    <property type="entry name" value="Heat-shock cognate protein, ATPase"/>
    <property type="match status" value="1"/>
</dbReference>
<keyword evidence="1" id="KW-0732">Signal</keyword>
<name>A0A0G4K6K2_9SPIR</name>
<dbReference type="Gene3D" id="3.30.565.40">
    <property type="entry name" value="Fervidobacterium nodosum Rt17-B1 like"/>
    <property type="match status" value="1"/>
</dbReference>
<reference evidence="4" key="1">
    <citation type="submission" date="2015-04" db="EMBL/GenBank/DDBJ databases">
        <authorList>
            <person name="Mushtaq Mamoona"/>
        </authorList>
    </citation>
    <scope>NUCLEOTIDE SEQUENCE [LARGE SCALE GENOMIC DNA]</scope>
    <source>
        <strain evidence="4">AN4859/03</strain>
    </source>
</reference>
<dbReference type="EMBL" id="CVLB01000001">
    <property type="protein sequence ID" value="CRF33039.1"/>
    <property type="molecule type" value="Genomic_DNA"/>
</dbReference>
<dbReference type="RefSeq" id="WP_048594336.1">
    <property type="nucleotide sequence ID" value="NZ_CVLB01000001.1"/>
</dbReference>
<dbReference type="GO" id="GO:0016740">
    <property type="term" value="F:transferase activity"/>
    <property type="evidence" value="ECO:0007669"/>
    <property type="project" value="UniProtKB-KW"/>
</dbReference>
<feature type="chain" id="PRO_5005194605" evidence="1">
    <location>
        <begin position="25"/>
        <end position="379"/>
    </location>
</feature>
<gene>
    <name evidence="3" type="ORF">BRSU_1184</name>
</gene>
<evidence type="ECO:0000256" key="1">
    <source>
        <dbReference type="SAM" id="SignalP"/>
    </source>
</evidence>
<proteinExistence type="predicted"/>
<evidence type="ECO:0000259" key="2">
    <source>
        <dbReference type="Pfam" id="PF11738"/>
    </source>
</evidence>
<evidence type="ECO:0000313" key="4">
    <source>
        <dbReference type="Proteomes" id="UP000043763"/>
    </source>
</evidence>
<feature type="domain" description="DUF3298" evidence="2">
    <location>
        <begin position="294"/>
        <end position="363"/>
    </location>
</feature>
<dbReference type="PROSITE" id="PS51257">
    <property type="entry name" value="PROKAR_LIPOPROTEIN"/>
    <property type="match status" value="1"/>
</dbReference>
<dbReference type="InterPro" id="IPR021729">
    <property type="entry name" value="DUF3298"/>
</dbReference>
<evidence type="ECO:0000313" key="3">
    <source>
        <dbReference type="EMBL" id="CRF33039.1"/>
    </source>
</evidence>